<accession>V3ZWK9</accession>
<organism evidence="2 3">
    <name type="scientific">Lottia gigantea</name>
    <name type="common">Giant owl limpet</name>
    <dbReference type="NCBI Taxonomy" id="225164"/>
    <lineage>
        <taxon>Eukaryota</taxon>
        <taxon>Metazoa</taxon>
        <taxon>Spiralia</taxon>
        <taxon>Lophotrochozoa</taxon>
        <taxon>Mollusca</taxon>
        <taxon>Gastropoda</taxon>
        <taxon>Patellogastropoda</taxon>
        <taxon>Lottioidea</taxon>
        <taxon>Lottiidae</taxon>
        <taxon>Lottia</taxon>
    </lineage>
</organism>
<keyword evidence="3" id="KW-1185">Reference proteome</keyword>
<dbReference type="OrthoDB" id="10039581at2759"/>
<feature type="region of interest" description="Disordered" evidence="1">
    <location>
        <begin position="26"/>
        <end position="62"/>
    </location>
</feature>
<evidence type="ECO:0000313" key="3">
    <source>
        <dbReference type="Proteomes" id="UP000030746"/>
    </source>
</evidence>
<sequence>MGETYLHVTSPEVYSKRFSEYVKQFHSEDSDDVTKDDKRQKVKNEEAKRDARGKRFIHSKRMSESNMLPPINVKTDVSSPTFTNGMWSFRGSNRATQGSLMRSVAITNGSQLKESHASPARRHAGNKLSKTVPMTTSLDVNKSPDSLRLTPIFKTEKRAKTDKKNVSKSSENTPRLVPNDSQKHKSKGQKNSKHKNLEEPFSIRRKIEQFKRYHEEQYLIKLQKLKQDSEIKIELSKRRPSPVKEHVAKEREVPRIRSLDKISSRTDQDTTTSADDADSGNESAFNLSTIIKSTASRQKSAKTWRTWRDVNDSYAYTDVNKYIVDNELMTAEKAEWIRDWTVNVNKELFQNNGTQRE</sequence>
<dbReference type="AlphaFoldDB" id="V3ZWK9"/>
<evidence type="ECO:0000313" key="2">
    <source>
        <dbReference type="EMBL" id="ESO85326.1"/>
    </source>
</evidence>
<feature type="compositionally biased region" description="Basic residues" evidence="1">
    <location>
        <begin position="51"/>
        <end position="60"/>
    </location>
</feature>
<dbReference type="OMA" id="WIKEWAD"/>
<feature type="compositionally biased region" description="Basic and acidic residues" evidence="1">
    <location>
        <begin position="154"/>
        <end position="165"/>
    </location>
</feature>
<name>V3ZWK9_LOTGI</name>
<protein>
    <submittedName>
        <fullName evidence="2">Uncharacterized protein</fullName>
    </submittedName>
</protein>
<dbReference type="KEGG" id="lgi:LOTGIDRAFT_235825"/>
<feature type="compositionally biased region" description="Basic and acidic residues" evidence="1">
    <location>
        <begin position="26"/>
        <end position="50"/>
    </location>
</feature>
<evidence type="ECO:0000256" key="1">
    <source>
        <dbReference type="SAM" id="MobiDB-lite"/>
    </source>
</evidence>
<proteinExistence type="predicted"/>
<reference evidence="2 3" key="1">
    <citation type="journal article" date="2013" name="Nature">
        <title>Insights into bilaterian evolution from three spiralian genomes.</title>
        <authorList>
            <person name="Simakov O."/>
            <person name="Marletaz F."/>
            <person name="Cho S.J."/>
            <person name="Edsinger-Gonzales E."/>
            <person name="Havlak P."/>
            <person name="Hellsten U."/>
            <person name="Kuo D.H."/>
            <person name="Larsson T."/>
            <person name="Lv J."/>
            <person name="Arendt D."/>
            <person name="Savage R."/>
            <person name="Osoegawa K."/>
            <person name="de Jong P."/>
            <person name="Grimwood J."/>
            <person name="Chapman J.A."/>
            <person name="Shapiro H."/>
            <person name="Aerts A."/>
            <person name="Otillar R.P."/>
            <person name="Terry A.Y."/>
            <person name="Boore J.L."/>
            <person name="Grigoriev I.V."/>
            <person name="Lindberg D.R."/>
            <person name="Seaver E.C."/>
            <person name="Weisblat D.A."/>
            <person name="Putnam N.H."/>
            <person name="Rokhsar D.S."/>
        </authorList>
    </citation>
    <scope>NUCLEOTIDE SEQUENCE [LARGE SCALE GENOMIC DNA]</scope>
</reference>
<dbReference type="Proteomes" id="UP000030746">
    <property type="component" value="Unassembled WGS sequence"/>
</dbReference>
<gene>
    <name evidence="2" type="ORF">LOTGIDRAFT_235825</name>
</gene>
<dbReference type="GeneID" id="20249976"/>
<dbReference type="CTD" id="20249976"/>
<feature type="compositionally biased region" description="Basic residues" evidence="1">
    <location>
        <begin position="184"/>
        <end position="194"/>
    </location>
</feature>
<dbReference type="HOGENOM" id="CLU_776815_0_0_1"/>
<feature type="compositionally biased region" description="Basic and acidic residues" evidence="1">
    <location>
        <begin position="237"/>
        <end position="268"/>
    </location>
</feature>
<dbReference type="EMBL" id="KB203275">
    <property type="protein sequence ID" value="ESO85326.1"/>
    <property type="molecule type" value="Genomic_DNA"/>
</dbReference>
<feature type="region of interest" description="Disordered" evidence="1">
    <location>
        <begin position="110"/>
        <end position="200"/>
    </location>
</feature>
<dbReference type="RefSeq" id="XP_009064027.1">
    <property type="nucleotide sequence ID" value="XM_009065779.1"/>
</dbReference>
<feature type="region of interest" description="Disordered" evidence="1">
    <location>
        <begin position="237"/>
        <end position="282"/>
    </location>
</feature>
<feature type="compositionally biased region" description="Polar residues" evidence="1">
    <location>
        <begin position="128"/>
        <end position="144"/>
    </location>
</feature>